<name>A0A841G1W8_9ACTN</name>
<accession>A0A841G1W8</accession>
<evidence type="ECO:0000313" key="3">
    <source>
        <dbReference type="Proteomes" id="UP000548476"/>
    </source>
</evidence>
<dbReference type="EMBL" id="JACHGT010000024">
    <property type="protein sequence ID" value="MBB6039647.1"/>
    <property type="molecule type" value="Genomic_DNA"/>
</dbReference>
<dbReference type="InterPro" id="IPR000182">
    <property type="entry name" value="GNAT_dom"/>
</dbReference>
<feature type="domain" description="N-acetyltransferase" evidence="1">
    <location>
        <begin position="16"/>
        <end position="178"/>
    </location>
</feature>
<dbReference type="RefSeq" id="WP_184792734.1">
    <property type="nucleotide sequence ID" value="NZ_BONT01000028.1"/>
</dbReference>
<evidence type="ECO:0000259" key="1">
    <source>
        <dbReference type="PROSITE" id="PS51186"/>
    </source>
</evidence>
<dbReference type="PANTHER" id="PTHR43441">
    <property type="entry name" value="RIBOSOMAL-PROTEIN-SERINE ACETYLTRANSFERASE"/>
    <property type="match status" value="1"/>
</dbReference>
<dbReference type="AlphaFoldDB" id="A0A841G1W8"/>
<gene>
    <name evidence="2" type="ORF">HNR73_007544</name>
</gene>
<dbReference type="InterPro" id="IPR051908">
    <property type="entry name" value="Ribosomal_N-acetyltransferase"/>
</dbReference>
<evidence type="ECO:0000313" key="2">
    <source>
        <dbReference type="EMBL" id="MBB6039647.1"/>
    </source>
</evidence>
<dbReference type="Gene3D" id="3.40.630.30">
    <property type="match status" value="2"/>
</dbReference>
<dbReference type="InterPro" id="IPR016181">
    <property type="entry name" value="Acyl_CoA_acyltransferase"/>
</dbReference>
<keyword evidence="3" id="KW-1185">Reference proteome</keyword>
<dbReference type="PROSITE" id="PS51186">
    <property type="entry name" value="GNAT"/>
    <property type="match status" value="2"/>
</dbReference>
<dbReference type="CDD" id="cd04301">
    <property type="entry name" value="NAT_SF"/>
    <property type="match status" value="2"/>
</dbReference>
<feature type="domain" description="N-acetyltransferase" evidence="1">
    <location>
        <begin position="205"/>
        <end position="370"/>
    </location>
</feature>
<dbReference type="Proteomes" id="UP000548476">
    <property type="component" value="Unassembled WGS sequence"/>
</dbReference>
<reference evidence="2 3" key="1">
    <citation type="submission" date="2020-08" db="EMBL/GenBank/DDBJ databases">
        <title>Genomic Encyclopedia of Type Strains, Phase IV (KMG-IV): sequencing the most valuable type-strain genomes for metagenomic binning, comparative biology and taxonomic classification.</title>
        <authorList>
            <person name="Goeker M."/>
        </authorList>
    </citation>
    <scope>NUCLEOTIDE SEQUENCE [LARGE SCALE GENOMIC DNA]</scope>
    <source>
        <strain evidence="2 3">YIM 65646</strain>
    </source>
</reference>
<comment type="caution">
    <text evidence="2">The sequence shown here is derived from an EMBL/GenBank/DDBJ whole genome shotgun (WGS) entry which is preliminary data.</text>
</comment>
<organism evidence="2 3">
    <name type="scientific">Phytomonospora endophytica</name>
    <dbReference type="NCBI Taxonomy" id="714109"/>
    <lineage>
        <taxon>Bacteria</taxon>
        <taxon>Bacillati</taxon>
        <taxon>Actinomycetota</taxon>
        <taxon>Actinomycetes</taxon>
        <taxon>Micromonosporales</taxon>
        <taxon>Micromonosporaceae</taxon>
        <taxon>Phytomonospora</taxon>
    </lineage>
</organism>
<dbReference type="SUPFAM" id="SSF55729">
    <property type="entry name" value="Acyl-CoA N-acyltransferases (Nat)"/>
    <property type="match status" value="2"/>
</dbReference>
<keyword evidence="2" id="KW-0808">Transferase</keyword>
<sequence length="376" mass="40907">MTAAVFPEGDVVTERLRLRPTVLSDAEDVAAACSDPSTREFLTMMPDPYTVEDAIEWIGNRASKAHDEGRAQWTIADKDSGRLLGSLGFPMVMHGRGVAEVGYWVAPWARRKGIATEAVVAATDWAFANGIHRMTLVADLANFGSQRVALAAGFRRESTLRGDHLRRDGSLVDSALFARVAGDPPGPIERHLPDLPDGHLTDGVVTLRPLNAADADDFHAVRVLPEFIRSSARPGKPTYEHTRSFTATAYAQWLSGESARMTIRDAATDEYAGGIDLYSRGMDKTTGMIGIHLAPAHQGKGFATRAVRLVARWAFEEVGVDRVEAGTATWNEASQAIMRRVGFTREGVLRSYFNGGDGERTDNIMWSLLPGELGEG</sequence>
<dbReference type="Pfam" id="PF13302">
    <property type="entry name" value="Acetyltransf_3"/>
    <property type="match status" value="2"/>
</dbReference>
<dbReference type="GO" id="GO:0008999">
    <property type="term" value="F:protein-N-terminal-alanine acetyltransferase activity"/>
    <property type="evidence" value="ECO:0007669"/>
    <property type="project" value="TreeGrafter"/>
</dbReference>
<protein>
    <submittedName>
        <fullName evidence="2">RimJ/RimL family protein N-acetyltransferase</fullName>
    </submittedName>
</protein>
<dbReference type="PANTHER" id="PTHR43441:SF10">
    <property type="entry name" value="ACETYLTRANSFERASE"/>
    <property type="match status" value="1"/>
</dbReference>
<proteinExistence type="predicted"/>
<dbReference type="GO" id="GO:0005737">
    <property type="term" value="C:cytoplasm"/>
    <property type="evidence" value="ECO:0007669"/>
    <property type="project" value="TreeGrafter"/>
</dbReference>
<dbReference type="GO" id="GO:1990189">
    <property type="term" value="F:protein N-terminal-serine acetyltransferase activity"/>
    <property type="evidence" value="ECO:0007669"/>
    <property type="project" value="TreeGrafter"/>
</dbReference>